<dbReference type="EMBL" id="AOMD01000030">
    <property type="protein sequence ID" value="EMA43178.1"/>
    <property type="molecule type" value="Genomic_DNA"/>
</dbReference>
<dbReference type="InParanoid" id="M0MCV4"/>
<dbReference type="AlphaFoldDB" id="M0MCV4"/>
<evidence type="ECO:0000256" key="2">
    <source>
        <dbReference type="ARBA" id="ARBA00023125"/>
    </source>
</evidence>
<dbReference type="Pfam" id="PF05854">
    <property type="entry name" value="MC1"/>
    <property type="match status" value="1"/>
</dbReference>
<dbReference type="Proteomes" id="UP000011669">
    <property type="component" value="Unassembled WGS sequence"/>
</dbReference>
<feature type="compositionally biased region" description="Basic and acidic residues" evidence="3">
    <location>
        <begin position="1"/>
        <end position="10"/>
    </location>
</feature>
<proteinExistence type="predicted"/>
<dbReference type="InterPro" id="IPR008674">
    <property type="entry name" value="MC1"/>
</dbReference>
<name>M0MCV4_9EURY</name>
<organism evidence="4 5">
    <name type="scientific">Halococcus saccharolyticus DSM 5350</name>
    <dbReference type="NCBI Taxonomy" id="1227455"/>
    <lineage>
        <taxon>Archaea</taxon>
        <taxon>Methanobacteriati</taxon>
        <taxon>Methanobacteriota</taxon>
        <taxon>Stenosarchaea group</taxon>
        <taxon>Halobacteria</taxon>
        <taxon>Halobacteriales</taxon>
        <taxon>Halococcaceae</taxon>
        <taxon>Halococcus</taxon>
    </lineage>
</organism>
<dbReference type="Gene3D" id="3.10.470.10">
    <property type="entry name" value="Chromosomal protein MC1"/>
    <property type="match status" value="1"/>
</dbReference>
<dbReference type="PATRIC" id="fig|1227455.4.peg.2927"/>
<evidence type="ECO:0000313" key="5">
    <source>
        <dbReference type="Proteomes" id="UP000011669"/>
    </source>
</evidence>
<dbReference type="OrthoDB" id="144708at2157"/>
<dbReference type="InterPro" id="IPR036620">
    <property type="entry name" value="MC1_sf"/>
</dbReference>
<dbReference type="GO" id="GO:0042262">
    <property type="term" value="P:DNA protection"/>
    <property type="evidence" value="ECO:0007669"/>
    <property type="project" value="InterPro"/>
</dbReference>
<keyword evidence="2" id="KW-0238">DNA-binding</keyword>
<protein>
    <submittedName>
        <fullName evidence="4">Uncharacterized protein</fullName>
    </submittedName>
</protein>
<dbReference type="RefSeq" id="WP_006078736.1">
    <property type="nucleotide sequence ID" value="NZ_AOMD01000030.1"/>
</dbReference>
<comment type="caution">
    <text evidence="4">The sequence shown here is derived from an EMBL/GenBank/DDBJ whole genome shotgun (WGS) entry which is preliminary data.</text>
</comment>
<dbReference type="SUPFAM" id="SSF102875">
    <property type="entry name" value="Chromosomal protein MC1"/>
    <property type="match status" value="1"/>
</dbReference>
<feature type="region of interest" description="Disordered" evidence="3">
    <location>
        <begin position="1"/>
        <end position="52"/>
    </location>
</feature>
<accession>M0MCV4</accession>
<evidence type="ECO:0000256" key="3">
    <source>
        <dbReference type="SAM" id="MobiDB-lite"/>
    </source>
</evidence>
<sequence length="104" mass="11750">MARDTDDKRNFALRGDGDDETSVFSGRTPRQAALKAARRLDAADGEENASREELRLREKGTHKVHIYEGWAWNEEAPSDKPDWMPDTITEANVSKQGIEHLEAL</sequence>
<dbReference type="STRING" id="1227455.C449_14407"/>
<feature type="compositionally biased region" description="Basic and acidic residues" evidence="3">
    <location>
        <begin position="38"/>
        <end position="52"/>
    </location>
</feature>
<reference evidence="4 5" key="1">
    <citation type="journal article" date="2014" name="PLoS Genet.">
        <title>Phylogenetically driven sequencing of extremely halophilic archaea reveals strategies for static and dynamic osmo-response.</title>
        <authorList>
            <person name="Becker E.A."/>
            <person name="Seitzer P.M."/>
            <person name="Tritt A."/>
            <person name="Larsen D."/>
            <person name="Krusor M."/>
            <person name="Yao A.I."/>
            <person name="Wu D."/>
            <person name="Madern D."/>
            <person name="Eisen J.A."/>
            <person name="Darling A.E."/>
            <person name="Facciotti M.T."/>
        </authorList>
    </citation>
    <scope>NUCLEOTIDE SEQUENCE [LARGE SCALE GENOMIC DNA]</scope>
    <source>
        <strain evidence="4 5">DSM 5350</strain>
    </source>
</reference>
<evidence type="ECO:0000313" key="4">
    <source>
        <dbReference type="EMBL" id="EMA43178.1"/>
    </source>
</evidence>
<keyword evidence="5" id="KW-1185">Reference proteome</keyword>
<evidence type="ECO:0000256" key="1">
    <source>
        <dbReference type="ARBA" id="ARBA00002562"/>
    </source>
</evidence>
<gene>
    <name evidence="4" type="ORF">C449_14407</name>
</gene>
<comment type="function">
    <text evidence="1">Protects DNA against thermal denaturation and modulates transcription.</text>
</comment>